<feature type="transmembrane region" description="Helical" evidence="1">
    <location>
        <begin position="97"/>
        <end position="115"/>
    </location>
</feature>
<evidence type="ECO:0000313" key="3">
    <source>
        <dbReference type="Proteomes" id="UP001551675"/>
    </source>
</evidence>
<keyword evidence="3" id="KW-1185">Reference proteome</keyword>
<reference evidence="2 3" key="1">
    <citation type="submission" date="2024-06" db="EMBL/GenBank/DDBJ databases">
        <title>The Natural Products Discovery Center: Release of the First 8490 Sequenced Strains for Exploring Actinobacteria Biosynthetic Diversity.</title>
        <authorList>
            <person name="Kalkreuter E."/>
            <person name="Kautsar S.A."/>
            <person name="Yang D."/>
            <person name="Bader C.D."/>
            <person name="Teijaro C.N."/>
            <person name="Fluegel L."/>
            <person name="Davis C.M."/>
            <person name="Simpson J.R."/>
            <person name="Lauterbach L."/>
            <person name="Steele A.D."/>
            <person name="Gui C."/>
            <person name="Meng S."/>
            <person name="Li G."/>
            <person name="Viehrig K."/>
            <person name="Ye F."/>
            <person name="Su P."/>
            <person name="Kiefer A.F."/>
            <person name="Nichols A."/>
            <person name="Cepeda A.J."/>
            <person name="Yan W."/>
            <person name="Fan B."/>
            <person name="Jiang Y."/>
            <person name="Adhikari A."/>
            <person name="Zheng C.-J."/>
            <person name="Schuster L."/>
            <person name="Cowan T.M."/>
            <person name="Smanski M.J."/>
            <person name="Chevrette M.G."/>
            <person name="De Carvalho L.P.S."/>
            <person name="Shen B."/>
        </authorList>
    </citation>
    <scope>NUCLEOTIDE SEQUENCE [LARGE SCALE GENOMIC DNA]</scope>
    <source>
        <strain evidence="2 3">NPDC050100</strain>
    </source>
</reference>
<keyword evidence="1" id="KW-0812">Transmembrane</keyword>
<evidence type="ECO:0000313" key="2">
    <source>
        <dbReference type="EMBL" id="MEV0970191.1"/>
    </source>
</evidence>
<comment type="caution">
    <text evidence="2">The sequence shown here is derived from an EMBL/GenBank/DDBJ whole genome shotgun (WGS) entry which is preliminary data.</text>
</comment>
<keyword evidence="1" id="KW-1133">Transmembrane helix</keyword>
<evidence type="ECO:0008006" key="4">
    <source>
        <dbReference type="Google" id="ProtNLM"/>
    </source>
</evidence>
<keyword evidence="1" id="KW-0472">Membrane</keyword>
<protein>
    <recommendedName>
        <fullName evidence="4">Integral membrane protein</fullName>
    </recommendedName>
</protein>
<name>A0ABV3GF05_MICGL</name>
<proteinExistence type="predicted"/>
<feature type="transmembrane region" description="Helical" evidence="1">
    <location>
        <begin position="7"/>
        <end position="29"/>
    </location>
</feature>
<dbReference type="RefSeq" id="WP_061255169.1">
    <property type="nucleotide sequence ID" value="NZ_JBFALK010000008.1"/>
</dbReference>
<evidence type="ECO:0000256" key="1">
    <source>
        <dbReference type="SAM" id="Phobius"/>
    </source>
</evidence>
<dbReference type="EMBL" id="JBFALK010000008">
    <property type="protein sequence ID" value="MEV0970191.1"/>
    <property type="molecule type" value="Genomic_DNA"/>
</dbReference>
<gene>
    <name evidence="2" type="ORF">AB0I59_16260</name>
</gene>
<feature type="transmembrane region" description="Helical" evidence="1">
    <location>
        <begin position="41"/>
        <end position="62"/>
    </location>
</feature>
<accession>A0ABV3GF05</accession>
<dbReference type="Proteomes" id="UP001551675">
    <property type="component" value="Unassembled WGS sequence"/>
</dbReference>
<sequence>MSSRPQTLTVASAMVAVEGIAAVALGGYVAVETVIGKPSDLISSIFVAAFGILVGAGLLWVAWGILQMLRWSRGPGVITQIFALPVAITLIQSQQYAYGIPLVVAAVIALVTLLAPQSTKALMGEDGPDAS</sequence>
<organism evidence="2 3">
    <name type="scientific">Microtetraspora glauca</name>
    <dbReference type="NCBI Taxonomy" id="1996"/>
    <lineage>
        <taxon>Bacteria</taxon>
        <taxon>Bacillati</taxon>
        <taxon>Actinomycetota</taxon>
        <taxon>Actinomycetes</taxon>
        <taxon>Streptosporangiales</taxon>
        <taxon>Streptosporangiaceae</taxon>
        <taxon>Microtetraspora</taxon>
    </lineage>
</organism>